<dbReference type="AlphaFoldDB" id="A0A727BRA3"/>
<evidence type="ECO:0000313" key="1">
    <source>
        <dbReference type="EMBL" id="HAE1795870.1"/>
    </source>
</evidence>
<gene>
    <name evidence="1" type="ORF">G3V02_004680</name>
</gene>
<proteinExistence type="predicted"/>
<sequence>MAELNEFLPDIRKQISGPLNLMMTEASLRAAMTFCRESLACRRTVMFSPVVAGVSYPLLSEDENVRCTRIIRIVTPEQQELFVGPDLSVSADDCLRFNENHSTISVLIAVTPLESATTVPDELLRYQEVIADGALELLFMQDKKPWYDPQRAQYFREKFVDGFRRAYRDVLNTSPYSPFRNPVRRQGFF</sequence>
<organism evidence="1">
    <name type="scientific">Salmonella enterica subsp. enterica serovar Ank</name>
    <dbReference type="NCBI Taxonomy" id="1173578"/>
    <lineage>
        <taxon>Bacteria</taxon>
        <taxon>Pseudomonadati</taxon>
        <taxon>Pseudomonadota</taxon>
        <taxon>Gammaproteobacteria</taxon>
        <taxon>Enterobacterales</taxon>
        <taxon>Enterobacteriaceae</taxon>
        <taxon>Salmonella</taxon>
    </lineage>
</organism>
<reference evidence="1" key="1">
    <citation type="journal article" date="2018" name="Genome Biol.">
        <title>SKESA: strategic k-mer extension for scrupulous assemblies.</title>
        <authorList>
            <person name="Souvorov A."/>
            <person name="Agarwala R."/>
            <person name="Lipman D.J."/>
        </authorList>
    </citation>
    <scope>NUCLEOTIDE SEQUENCE</scope>
    <source>
        <strain evidence="1">BCW_2640</strain>
    </source>
</reference>
<comment type="caution">
    <text evidence="1">The sequence shown here is derived from an EMBL/GenBank/DDBJ whole genome shotgun (WGS) entry which is preliminary data.</text>
</comment>
<reference evidence="1" key="2">
    <citation type="submission" date="2018-07" db="EMBL/GenBank/DDBJ databases">
        <authorList>
            <consortium name="NCBI Pathogen Detection Project"/>
        </authorList>
    </citation>
    <scope>NUCLEOTIDE SEQUENCE</scope>
    <source>
        <strain evidence="1">BCW_2640</strain>
    </source>
</reference>
<protein>
    <submittedName>
        <fullName evidence="1">Uncharacterized protein</fullName>
    </submittedName>
</protein>
<accession>A0A727BRA3</accession>
<dbReference type="EMBL" id="DAARBX010000033">
    <property type="protein sequence ID" value="HAE1795870.1"/>
    <property type="molecule type" value="Genomic_DNA"/>
</dbReference>
<name>A0A727BRA3_SALET</name>